<accession>A0A811BTP9</accession>
<keyword evidence="1" id="KW-0472">Membrane</keyword>
<sequence length="195" mass="20184">MTSAAKWAAIGALLAAVAVVQAHGLCRVVTHKTLAERTDGQGRRLYLAAVVAVDLGDNNDGTASGDNAQEVTGDMEVGSDGAAAWAMASWVDSPQRDALRRTHRPGAIIPCAGARAMVRGVNNSPPPRRSGPGAGPRIAALCAAAAAVGLVLGCGMLACALKTECCRRVWRRHSHAAWDDNDDVAAHRLVDSVFG</sequence>
<evidence type="ECO:0000313" key="3">
    <source>
        <dbReference type="Proteomes" id="UP001253637"/>
    </source>
</evidence>
<feature type="transmembrane region" description="Helical" evidence="1">
    <location>
        <begin position="138"/>
        <end position="161"/>
    </location>
</feature>
<keyword evidence="1" id="KW-1133">Transmembrane helix</keyword>
<protein>
    <submittedName>
        <fullName evidence="2">Uncharacterized protein</fullName>
    </submittedName>
</protein>
<dbReference type="EMBL" id="LC625835">
    <property type="protein sequence ID" value="BCU03985.1"/>
    <property type="molecule type" value="Genomic_DNA"/>
</dbReference>
<reference evidence="2" key="1">
    <citation type="submission" date="2021-04" db="EMBL/GenBank/DDBJ databases">
        <title>Draft Genome Sequence of Pandoravirus japonicus, Isolated from the Sabaishi River of Niigata, Japan.</title>
        <authorList>
            <person name="Hosokawa N."/>
            <person name="Takahashi H."/>
            <person name="Aoki K."/>
            <person name="Takemura M."/>
        </authorList>
    </citation>
    <scope>NUCLEOTIDE SEQUENCE</scope>
</reference>
<proteinExistence type="predicted"/>
<evidence type="ECO:0000313" key="2">
    <source>
        <dbReference type="EMBL" id="BCU03985.1"/>
    </source>
</evidence>
<keyword evidence="1" id="KW-0812">Transmembrane</keyword>
<organism evidence="2 3">
    <name type="scientific">Pandoravirus japonicus</name>
    <dbReference type="NCBI Taxonomy" id="2823154"/>
    <lineage>
        <taxon>Viruses</taxon>
        <taxon>Pandoravirus</taxon>
    </lineage>
</organism>
<dbReference type="Proteomes" id="UP001253637">
    <property type="component" value="Segment"/>
</dbReference>
<name>A0A811BTP9_9VIRU</name>
<evidence type="ECO:0000256" key="1">
    <source>
        <dbReference type="SAM" id="Phobius"/>
    </source>
</evidence>